<gene>
    <name evidence="2" type="ORF">DFP72DRAFT_848186</name>
</gene>
<feature type="compositionally biased region" description="Low complexity" evidence="1">
    <location>
        <begin position="315"/>
        <end position="325"/>
    </location>
</feature>
<feature type="compositionally biased region" description="Polar residues" evidence="1">
    <location>
        <begin position="390"/>
        <end position="404"/>
    </location>
</feature>
<name>A0A8H6HYT5_9AGAR</name>
<dbReference type="EMBL" id="JACGCI010000033">
    <property type="protein sequence ID" value="KAF6754822.1"/>
    <property type="molecule type" value="Genomic_DNA"/>
</dbReference>
<comment type="caution">
    <text evidence="2">The sequence shown here is derived from an EMBL/GenBank/DDBJ whole genome shotgun (WGS) entry which is preliminary data.</text>
</comment>
<evidence type="ECO:0000313" key="2">
    <source>
        <dbReference type="EMBL" id="KAF6754822.1"/>
    </source>
</evidence>
<keyword evidence="3" id="KW-1185">Reference proteome</keyword>
<feature type="region of interest" description="Disordered" evidence="1">
    <location>
        <begin position="492"/>
        <end position="512"/>
    </location>
</feature>
<dbReference type="Proteomes" id="UP000521943">
    <property type="component" value="Unassembled WGS sequence"/>
</dbReference>
<reference evidence="2 3" key="1">
    <citation type="submission" date="2020-07" db="EMBL/GenBank/DDBJ databases">
        <title>Comparative genomics of pyrophilous fungi reveals a link between fire events and developmental genes.</title>
        <authorList>
            <consortium name="DOE Joint Genome Institute"/>
            <person name="Steindorff A.S."/>
            <person name="Carver A."/>
            <person name="Calhoun S."/>
            <person name="Stillman K."/>
            <person name="Liu H."/>
            <person name="Lipzen A."/>
            <person name="Pangilinan J."/>
            <person name="Labutti K."/>
            <person name="Bruns T.D."/>
            <person name="Grigoriev I.V."/>
        </authorList>
    </citation>
    <scope>NUCLEOTIDE SEQUENCE [LARGE SCALE GENOMIC DNA]</scope>
    <source>
        <strain evidence="2 3">CBS 144469</strain>
    </source>
</reference>
<feature type="compositionally biased region" description="Low complexity" evidence="1">
    <location>
        <begin position="295"/>
        <end position="307"/>
    </location>
</feature>
<feature type="region of interest" description="Disordered" evidence="1">
    <location>
        <begin position="207"/>
        <end position="252"/>
    </location>
</feature>
<feature type="compositionally biased region" description="Basic and acidic residues" evidence="1">
    <location>
        <begin position="87"/>
        <end position="107"/>
    </location>
</feature>
<dbReference type="AlphaFoldDB" id="A0A8H6HYT5"/>
<feature type="region of interest" description="Disordered" evidence="1">
    <location>
        <begin position="53"/>
        <end position="107"/>
    </location>
</feature>
<accession>A0A8H6HYT5</accession>
<evidence type="ECO:0000313" key="3">
    <source>
        <dbReference type="Proteomes" id="UP000521943"/>
    </source>
</evidence>
<proteinExistence type="predicted"/>
<evidence type="ECO:0000256" key="1">
    <source>
        <dbReference type="SAM" id="MobiDB-lite"/>
    </source>
</evidence>
<feature type="region of interest" description="Disordered" evidence="1">
    <location>
        <begin position="265"/>
        <end position="418"/>
    </location>
</feature>
<feature type="compositionally biased region" description="Polar residues" evidence="1">
    <location>
        <begin position="373"/>
        <end position="383"/>
    </location>
</feature>
<feature type="region of interest" description="Disordered" evidence="1">
    <location>
        <begin position="172"/>
        <end position="191"/>
    </location>
</feature>
<feature type="compositionally biased region" description="Basic and acidic residues" evidence="1">
    <location>
        <begin position="326"/>
        <end position="360"/>
    </location>
</feature>
<organism evidence="2 3">
    <name type="scientific">Ephemerocybe angulata</name>
    <dbReference type="NCBI Taxonomy" id="980116"/>
    <lineage>
        <taxon>Eukaryota</taxon>
        <taxon>Fungi</taxon>
        <taxon>Dikarya</taxon>
        <taxon>Basidiomycota</taxon>
        <taxon>Agaricomycotina</taxon>
        <taxon>Agaricomycetes</taxon>
        <taxon>Agaricomycetidae</taxon>
        <taxon>Agaricales</taxon>
        <taxon>Agaricineae</taxon>
        <taxon>Psathyrellaceae</taxon>
        <taxon>Ephemerocybe</taxon>
    </lineage>
</organism>
<sequence>MERKAPGGWMHGSALARHMTRHMTGHAAPEHDIRLPAVTIRGTKKDNLATTIITKGRKGGRKGEPLPLENENDPPPRREGGYVPFEVYRDDSHEEQADDGRGRRGDRGLACSGLGGVTEALRVLDSEAVEGPDMARVVKRAMMMDKMPNMKADEYKEGIGVSWLKSYLDASNDPASESGDDDGATPVGGRGVSTVHQVDEEAIQSAYHEGSRQLSTRNPTPSPEPQAGSTSHAEPNPLKRRRSDVEDDMDSDDEEHISMLLRVTAGIQQDVDSSEEEEERRASKKMRMTTEIEEATSASAARAVQRATAEEKRVSGAVVSSVSVDGSHRSGSENPENVRENEDEEPSGKYEYEYEKKTENENETNTTSEAPVASSTHVEPQCNNERERLQWSQRHQLSQLSRGSAPQPRPLLFANQHPRHTFRSRKGFKFMPYHLSLRLAQAELAHKTMVTMLSPSVASTGRYRILATLESYPGVVGVRRYLEPENQASTSNCGLALPEGASPGERERRAGKRVEATLERESATLGAAQSAVFGSVVVRREVAASSRRPLRPLNSRRSGAMVEPEEAVPQAHLGSQLQRQATMAIPDSDLRGPRALVRSFEHVYEVKKPVSKHRAREAKFADLETPEMRRERIRRDVGGVVGWEDLNGRVWFRGLLKEGDDERKRGIDVMEMLAYGLKRKSSFELPIGSLRRAGALLAGRNTRQRHQPGAGLAGHARALAERWVWWAEARPVTGRAAAAKYLPYGAGYKSHVRTYPGPL</sequence>
<protein>
    <submittedName>
        <fullName evidence="2">Uncharacterized protein</fullName>
    </submittedName>
</protein>